<evidence type="ECO:0000256" key="2">
    <source>
        <dbReference type="ARBA" id="ARBA00010617"/>
    </source>
</evidence>
<dbReference type="InterPro" id="IPR002402">
    <property type="entry name" value="Cyt_P450_E_grp-II"/>
</dbReference>
<keyword evidence="11" id="KW-1185">Reference proteome</keyword>
<keyword evidence="6 8" id="KW-0408">Iron</keyword>
<dbReference type="EMBL" id="QGMK01002879">
    <property type="protein sequence ID" value="TVY55472.1"/>
    <property type="molecule type" value="Genomic_DNA"/>
</dbReference>
<keyword evidence="5" id="KW-0560">Oxidoreductase</keyword>
<dbReference type="PANTHER" id="PTHR24305:SF166">
    <property type="entry name" value="CYTOCHROME P450 12A4, MITOCHONDRIAL-RELATED"/>
    <property type="match status" value="1"/>
</dbReference>
<keyword evidence="9" id="KW-0472">Membrane</keyword>
<dbReference type="PRINTS" id="PR00464">
    <property type="entry name" value="EP450II"/>
</dbReference>
<keyword evidence="7 10" id="KW-0503">Monooxygenase</keyword>
<dbReference type="GO" id="GO:0016705">
    <property type="term" value="F:oxidoreductase activity, acting on paired donors, with incorporation or reduction of molecular oxygen"/>
    <property type="evidence" value="ECO:0007669"/>
    <property type="project" value="InterPro"/>
</dbReference>
<dbReference type="OrthoDB" id="1470350at2759"/>
<evidence type="ECO:0000256" key="4">
    <source>
        <dbReference type="ARBA" id="ARBA00022723"/>
    </source>
</evidence>
<sequence length="550" mass="61647">MFVLARLVAFAVGAWYITTTLLHSLLPSWFLSHSKFYSVSVAVMVLLMDRYYFYPQFYSPFRNLPIIRKTSAASVISEHPIGSSPLKWFKRFPDADVIVMREALRGKDLLYAASPRALRDVLSTNTYAFEKPTNVRSLLTRILGYGLVGSEGEPHKKQRKAMTPAFNIRNIRGLYGLMWDKTAIFLSQLESEMKTRGSVEMTGWCSRLTLDIIGPAALSRDFESLTSSDHQVLDAWAAILEPSREMVVFLVLNLLVPQWIVRLLPLNANKAMTRSCGFLRNLCHKILQEKHQALLSEKKDPIADETDILSNIIKSKAFTDDEVVDQMLTILGAGVSSLHTQGNSADMLQHETTAGAITWTCYLLAQNPQIQAKLRGEIHACIPSSKSSISYDILENMPYLNGVCEELLRLYPSAPATMRRAVRQTTIADVIVPKGTTVVIPIYAINRNPRFWGPDADEMVPERWIDSATARPNKHGGSSSNYCESTFLHGQRSCIGRDFAKAELRCAVAGIFGRFVVEMVDPDQAITISGLITTKPREGMHLKLKTIEDW</sequence>
<feature type="transmembrane region" description="Helical" evidence="9">
    <location>
        <begin position="7"/>
        <end position="30"/>
    </location>
</feature>
<accession>A0A8T9BTL1</accession>
<comment type="caution">
    <text evidence="10">The sequence shown here is derived from an EMBL/GenBank/DDBJ whole genome shotgun (WGS) entry which is preliminary data.</text>
</comment>
<dbReference type="GO" id="GO:0004497">
    <property type="term" value="F:monooxygenase activity"/>
    <property type="evidence" value="ECO:0007669"/>
    <property type="project" value="UniProtKB-KW"/>
</dbReference>
<evidence type="ECO:0000313" key="10">
    <source>
        <dbReference type="EMBL" id="TVY55472.1"/>
    </source>
</evidence>
<dbReference type="GO" id="GO:0005506">
    <property type="term" value="F:iron ion binding"/>
    <property type="evidence" value="ECO:0007669"/>
    <property type="project" value="InterPro"/>
</dbReference>
<evidence type="ECO:0000256" key="9">
    <source>
        <dbReference type="SAM" id="Phobius"/>
    </source>
</evidence>
<evidence type="ECO:0000256" key="7">
    <source>
        <dbReference type="ARBA" id="ARBA00023033"/>
    </source>
</evidence>
<dbReference type="PANTHER" id="PTHR24305">
    <property type="entry name" value="CYTOCHROME P450"/>
    <property type="match status" value="1"/>
</dbReference>
<evidence type="ECO:0000313" key="11">
    <source>
        <dbReference type="Proteomes" id="UP000469558"/>
    </source>
</evidence>
<keyword evidence="9" id="KW-1133">Transmembrane helix</keyword>
<dbReference type="InterPro" id="IPR050121">
    <property type="entry name" value="Cytochrome_P450_monoxygenase"/>
</dbReference>
<keyword evidence="4 8" id="KW-0479">Metal-binding</keyword>
<proteinExistence type="inferred from homology"/>
<gene>
    <name evidence="10" type="primary">FUM15_0</name>
    <name evidence="10" type="ORF">LSUE1_G009746</name>
</gene>
<evidence type="ECO:0000256" key="3">
    <source>
        <dbReference type="ARBA" id="ARBA00022617"/>
    </source>
</evidence>
<keyword evidence="3 8" id="KW-0349">Heme</keyword>
<dbReference type="SUPFAM" id="SSF48264">
    <property type="entry name" value="Cytochrome P450"/>
    <property type="match status" value="1"/>
</dbReference>
<dbReference type="CDD" id="cd11069">
    <property type="entry name" value="CYP_FUM15-like"/>
    <property type="match status" value="1"/>
</dbReference>
<evidence type="ECO:0000256" key="1">
    <source>
        <dbReference type="ARBA" id="ARBA00001971"/>
    </source>
</evidence>
<dbReference type="Proteomes" id="UP000469558">
    <property type="component" value="Unassembled WGS sequence"/>
</dbReference>
<organism evidence="10 11">
    <name type="scientific">Lachnellula suecica</name>
    <dbReference type="NCBI Taxonomy" id="602035"/>
    <lineage>
        <taxon>Eukaryota</taxon>
        <taxon>Fungi</taxon>
        <taxon>Dikarya</taxon>
        <taxon>Ascomycota</taxon>
        <taxon>Pezizomycotina</taxon>
        <taxon>Leotiomycetes</taxon>
        <taxon>Helotiales</taxon>
        <taxon>Lachnaceae</taxon>
        <taxon>Lachnellula</taxon>
    </lineage>
</organism>
<comment type="similarity">
    <text evidence="2">Belongs to the cytochrome P450 family.</text>
</comment>
<keyword evidence="9" id="KW-0812">Transmembrane</keyword>
<comment type="cofactor">
    <cofactor evidence="1 8">
        <name>heme</name>
        <dbReference type="ChEBI" id="CHEBI:30413"/>
    </cofactor>
</comment>
<evidence type="ECO:0000256" key="5">
    <source>
        <dbReference type="ARBA" id="ARBA00023002"/>
    </source>
</evidence>
<evidence type="ECO:0000256" key="8">
    <source>
        <dbReference type="PIRSR" id="PIRSR602402-1"/>
    </source>
</evidence>
<dbReference type="GO" id="GO:0020037">
    <property type="term" value="F:heme binding"/>
    <property type="evidence" value="ECO:0007669"/>
    <property type="project" value="InterPro"/>
</dbReference>
<dbReference type="AlphaFoldDB" id="A0A8T9BTL1"/>
<protein>
    <submittedName>
        <fullName evidence="10">Cytochrome P450 monooxygenase FUM15</fullName>
    </submittedName>
</protein>
<dbReference type="InterPro" id="IPR001128">
    <property type="entry name" value="Cyt_P450"/>
</dbReference>
<dbReference type="Gene3D" id="1.10.630.10">
    <property type="entry name" value="Cytochrome P450"/>
    <property type="match status" value="1"/>
</dbReference>
<dbReference type="PRINTS" id="PR00385">
    <property type="entry name" value="P450"/>
</dbReference>
<dbReference type="InterPro" id="IPR036396">
    <property type="entry name" value="Cyt_P450_sf"/>
</dbReference>
<name>A0A8T9BTL1_9HELO</name>
<evidence type="ECO:0000256" key="6">
    <source>
        <dbReference type="ARBA" id="ARBA00023004"/>
    </source>
</evidence>
<feature type="binding site" description="axial binding residue" evidence="8">
    <location>
        <position position="494"/>
    </location>
    <ligand>
        <name>heme</name>
        <dbReference type="ChEBI" id="CHEBI:30413"/>
    </ligand>
    <ligandPart>
        <name>Fe</name>
        <dbReference type="ChEBI" id="CHEBI:18248"/>
    </ligandPart>
</feature>
<reference evidence="10 11" key="1">
    <citation type="submission" date="2018-05" db="EMBL/GenBank/DDBJ databases">
        <title>Genome sequencing and assembly of the regulated plant pathogen Lachnellula willkommii and related sister species for the development of diagnostic species identification markers.</title>
        <authorList>
            <person name="Giroux E."/>
            <person name="Bilodeau G."/>
        </authorList>
    </citation>
    <scope>NUCLEOTIDE SEQUENCE [LARGE SCALE GENOMIC DNA]</scope>
    <source>
        <strain evidence="10 11">CBS 268.59</strain>
    </source>
</reference>
<dbReference type="Pfam" id="PF00067">
    <property type="entry name" value="p450"/>
    <property type="match status" value="1"/>
</dbReference>